<proteinExistence type="predicted"/>
<gene>
    <name evidence="2" type="ORF">K435DRAFT_861821</name>
</gene>
<dbReference type="EMBL" id="ML179258">
    <property type="protein sequence ID" value="THU93124.1"/>
    <property type="molecule type" value="Genomic_DNA"/>
</dbReference>
<feature type="compositionally biased region" description="Basic and acidic residues" evidence="1">
    <location>
        <begin position="1"/>
        <end position="15"/>
    </location>
</feature>
<name>A0A4S8LUA2_DENBC</name>
<accession>A0A4S8LUA2</accession>
<keyword evidence="3" id="KW-1185">Reference proteome</keyword>
<evidence type="ECO:0000313" key="3">
    <source>
        <dbReference type="Proteomes" id="UP000297245"/>
    </source>
</evidence>
<dbReference type="SUPFAM" id="SSF158702">
    <property type="entry name" value="Sec63 N-terminal domain-like"/>
    <property type="match status" value="1"/>
</dbReference>
<reference evidence="2 3" key="1">
    <citation type="journal article" date="2019" name="Nat. Ecol. Evol.">
        <title>Megaphylogeny resolves global patterns of mushroom evolution.</title>
        <authorList>
            <person name="Varga T."/>
            <person name="Krizsan K."/>
            <person name="Foldi C."/>
            <person name="Dima B."/>
            <person name="Sanchez-Garcia M."/>
            <person name="Sanchez-Ramirez S."/>
            <person name="Szollosi G.J."/>
            <person name="Szarkandi J.G."/>
            <person name="Papp V."/>
            <person name="Albert L."/>
            <person name="Andreopoulos W."/>
            <person name="Angelini C."/>
            <person name="Antonin V."/>
            <person name="Barry K.W."/>
            <person name="Bougher N.L."/>
            <person name="Buchanan P."/>
            <person name="Buyck B."/>
            <person name="Bense V."/>
            <person name="Catcheside P."/>
            <person name="Chovatia M."/>
            <person name="Cooper J."/>
            <person name="Damon W."/>
            <person name="Desjardin D."/>
            <person name="Finy P."/>
            <person name="Geml J."/>
            <person name="Haridas S."/>
            <person name="Hughes K."/>
            <person name="Justo A."/>
            <person name="Karasinski D."/>
            <person name="Kautmanova I."/>
            <person name="Kiss B."/>
            <person name="Kocsube S."/>
            <person name="Kotiranta H."/>
            <person name="LaButti K.M."/>
            <person name="Lechner B.E."/>
            <person name="Liimatainen K."/>
            <person name="Lipzen A."/>
            <person name="Lukacs Z."/>
            <person name="Mihaltcheva S."/>
            <person name="Morgado L.N."/>
            <person name="Niskanen T."/>
            <person name="Noordeloos M.E."/>
            <person name="Ohm R.A."/>
            <person name="Ortiz-Santana B."/>
            <person name="Ovrebo C."/>
            <person name="Racz N."/>
            <person name="Riley R."/>
            <person name="Savchenko A."/>
            <person name="Shiryaev A."/>
            <person name="Soop K."/>
            <person name="Spirin V."/>
            <person name="Szebenyi C."/>
            <person name="Tomsovsky M."/>
            <person name="Tulloss R.E."/>
            <person name="Uehling J."/>
            <person name="Grigoriev I.V."/>
            <person name="Vagvolgyi C."/>
            <person name="Papp T."/>
            <person name="Martin F.M."/>
            <person name="Miettinen O."/>
            <person name="Hibbett D.S."/>
            <person name="Nagy L.G."/>
        </authorList>
    </citation>
    <scope>NUCLEOTIDE SEQUENCE [LARGE SCALE GENOMIC DNA]</scope>
    <source>
        <strain evidence="2 3">CBS 962.96</strain>
    </source>
</reference>
<evidence type="ECO:0000256" key="1">
    <source>
        <dbReference type="SAM" id="MobiDB-lite"/>
    </source>
</evidence>
<evidence type="ECO:0000313" key="2">
    <source>
        <dbReference type="EMBL" id="THU93124.1"/>
    </source>
</evidence>
<feature type="region of interest" description="Disordered" evidence="1">
    <location>
        <begin position="1"/>
        <end position="21"/>
    </location>
</feature>
<protein>
    <submittedName>
        <fullName evidence="2">Uncharacterized protein</fullName>
    </submittedName>
</protein>
<sequence>MSHNEHQDTNPHDAIEDSDEEDLLAWMAERKRTCQKQMKHRQNQRNYQANSGRRKSSSILRAMFEICLKLCKMVEKRMWGSMTPLRQFKGVPMEVIRNDSLGTATST</sequence>
<organism evidence="2 3">
    <name type="scientific">Dendrothele bispora (strain CBS 962.96)</name>
    <dbReference type="NCBI Taxonomy" id="1314807"/>
    <lineage>
        <taxon>Eukaryota</taxon>
        <taxon>Fungi</taxon>
        <taxon>Dikarya</taxon>
        <taxon>Basidiomycota</taxon>
        <taxon>Agaricomycotina</taxon>
        <taxon>Agaricomycetes</taxon>
        <taxon>Agaricomycetidae</taxon>
        <taxon>Agaricales</taxon>
        <taxon>Agaricales incertae sedis</taxon>
        <taxon>Dendrothele</taxon>
    </lineage>
</organism>
<dbReference type="AlphaFoldDB" id="A0A4S8LUA2"/>
<dbReference type="Proteomes" id="UP000297245">
    <property type="component" value="Unassembled WGS sequence"/>
</dbReference>
<feature type="region of interest" description="Disordered" evidence="1">
    <location>
        <begin position="35"/>
        <end position="55"/>
    </location>
</feature>